<proteinExistence type="predicted"/>
<dbReference type="EMBL" id="JBHLSS010000064">
    <property type="protein sequence ID" value="MFC0710009.1"/>
    <property type="molecule type" value="Genomic_DNA"/>
</dbReference>
<reference evidence="1 2" key="1">
    <citation type="submission" date="2024-09" db="EMBL/GenBank/DDBJ databases">
        <authorList>
            <person name="Sun Q."/>
            <person name="Mori K."/>
        </authorList>
    </citation>
    <scope>NUCLEOTIDE SEQUENCE [LARGE SCALE GENOMIC DNA]</scope>
    <source>
        <strain evidence="1 2">NCAIM B.01794</strain>
    </source>
</reference>
<dbReference type="RefSeq" id="WP_376945572.1">
    <property type="nucleotide sequence ID" value="NZ_CP171449.1"/>
</dbReference>
<keyword evidence="2" id="KW-1185">Reference proteome</keyword>
<evidence type="ECO:0000313" key="1">
    <source>
        <dbReference type="EMBL" id="MFC0710009.1"/>
    </source>
</evidence>
<protein>
    <submittedName>
        <fullName evidence="1">Uncharacterized protein</fullName>
    </submittedName>
</protein>
<gene>
    <name evidence="1" type="ORF">ACFFGX_10705</name>
</gene>
<accession>A0ABV6SM53</accession>
<sequence>MIQSFTTIPNTNQNLVLVEITYLGDGTDDSHEISELDIVGWRISTDETMASSPEPIVVGWSDAVSNCMWGVLNKIKGTVSADAFEHPVPLDRWVAESLGRLRGREAKHRMQQQKVQCGEY</sequence>
<name>A0ABV6SM53_AZOPA</name>
<organism evidence="1 2">
    <name type="scientific">Azorhizophilus paspali</name>
    <name type="common">Azotobacter paspali</name>
    <dbReference type="NCBI Taxonomy" id="69963"/>
    <lineage>
        <taxon>Bacteria</taxon>
        <taxon>Pseudomonadati</taxon>
        <taxon>Pseudomonadota</taxon>
        <taxon>Gammaproteobacteria</taxon>
        <taxon>Pseudomonadales</taxon>
        <taxon>Pseudomonadaceae</taxon>
        <taxon>Azorhizophilus</taxon>
    </lineage>
</organism>
<dbReference type="Proteomes" id="UP001589891">
    <property type="component" value="Unassembled WGS sequence"/>
</dbReference>
<comment type="caution">
    <text evidence="1">The sequence shown here is derived from an EMBL/GenBank/DDBJ whole genome shotgun (WGS) entry which is preliminary data.</text>
</comment>
<evidence type="ECO:0000313" key="2">
    <source>
        <dbReference type="Proteomes" id="UP001589891"/>
    </source>
</evidence>